<feature type="domain" description="Acyltransferase 3" evidence="2">
    <location>
        <begin position="21"/>
        <end position="348"/>
    </location>
</feature>
<gene>
    <name evidence="3" type="ORF">J2S42_007942</name>
</gene>
<feature type="transmembrane region" description="Helical" evidence="1">
    <location>
        <begin position="331"/>
        <end position="348"/>
    </location>
</feature>
<proteinExistence type="predicted"/>
<evidence type="ECO:0000313" key="3">
    <source>
        <dbReference type="EMBL" id="MDQ0371273.1"/>
    </source>
</evidence>
<feature type="transmembrane region" description="Helical" evidence="1">
    <location>
        <begin position="132"/>
        <end position="153"/>
    </location>
</feature>
<feature type="transmembrane region" description="Helical" evidence="1">
    <location>
        <begin position="67"/>
        <end position="85"/>
    </location>
</feature>
<feature type="transmembrane region" description="Helical" evidence="1">
    <location>
        <begin position="185"/>
        <end position="202"/>
    </location>
</feature>
<dbReference type="AlphaFoldDB" id="A0AAE3W7I2"/>
<comment type="caution">
    <text evidence="3">The sequence shown here is derived from an EMBL/GenBank/DDBJ whole genome shotgun (WGS) entry which is preliminary data.</text>
</comment>
<reference evidence="3 4" key="1">
    <citation type="submission" date="2023-07" db="EMBL/GenBank/DDBJ databases">
        <title>Sequencing the genomes of 1000 actinobacteria strains.</title>
        <authorList>
            <person name="Klenk H.-P."/>
        </authorList>
    </citation>
    <scope>NUCLEOTIDE SEQUENCE [LARGE SCALE GENOMIC DNA]</scope>
    <source>
        <strain evidence="3 4">DSM 44709</strain>
    </source>
</reference>
<dbReference type="Proteomes" id="UP001240236">
    <property type="component" value="Unassembled WGS sequence"/>
</dbReference>
<feature type="transmembrane region" description="Helical" evidence="1">
    <location>
        <begin position="106"/>
        <end position="126"/>
    </location>
</feature>
<name>A0AAE3W7I2_9ACTN</name>
<evidence type="ECO:0000259" key="2">
    <source>
        <dbReference type="Pfam" id="PF01757"/>
    </source>
</evidence>
<keyword evidence="1" id="KW-1133">Transmembrane helix</keyword>
<keyword evidence="1" id="KW-0472">Membrane</keyword>
<feature type="transmembrane region" description="Helical" evidence="1">
    <location>
        <begin position="27"/>
        <end position="47"/>
    </location>
</feature>
<accession>A0AAE3W7I2</accession>
<dbReference type="InterPro" id="IPR002656">
    <property type="entry name" value="Acyl_transf_3_dom"/>
</dbReference>
<dbReference type="Pfam" id="PF01757">
    <property type="entry name" value="Acyl_transf_3"/>
    <property type="match status" value="1"/>
</dbReference>
<feature type="transmembrane region" description="Helical" evidence="1">
    <location>
        <begin position="160"/>
        <end position="179"/>
    </location>
</feature>
<feature type="transmembrane region" description="Helical" evidence="1">
    <location>
        <begin position="278"/>
        <end position="296"/>
    </location>
</feature>
<feature type="transmembrane region" description="Helical" evidence="1">
    <location>
        <begin position="248"/>
        <end position="266"/>
    </location>
</feature>
<keyword evidence="1" id="KW-0812">Transmembrane</keyword>
<dbReference type="GO" id="GO:0016747">
    <property type="term" value="F:acyltransferase activity, transferring groups other than amino-acyl groups"/>
    <property type="evidence" value="ECO:0007669"/>
    <property type="project" value="InterPro"/>
</dbReference>
<dbReference type="RefSeq" id="WP_307247914.1">
    <property type="nucleotide sequence ID" value="NZ_JAUSUZ010000001.1"/>
</dbReference>
<organism evidence="3 4">
    <name type="scientific">Catenuloplanes indicus</name>
    <dbReference type="NCBI Taxonomy" id="137267"/>
    <lineage>
        <taxon>Bacteria</taxon>
        <taxon>Bacillati</taxon>
        <taxon>Actinomycetota</taxon>
        <taxon>Actinomycetes</taxon>
        <taxon>Micromonosporales</taxon>
        <taxon>Micromonosporaceae</taxon>
        <taxon>Catenuloplanes</taxon>
    </lineage>
</organism>
<sequence length="361" mass="38318">MVDTGLVRRIEAGTAAGRDRAVDGLRAVAILGVVLGHWLVTAMVATADGVAVASPLTYLGGMTWVSWPLQTLAVFFLVGGRAAALGYRRPYRAWLARRLRRLFRPVVVLLAVWTAITAGLLLAGAGPKTVHTVLTLVLSPLWFLLVFAGLTALTPLAMRLHPAWPLLTVAAVDVVRLGLDGPAALGWLNVAAGWLVPFTLGARYFHRRYGWALLIGGAVATVALVRWAGYPAAMVGVPGEFSNLNPPTLAAVTFGLAQCGAALLLHGPLRRLLRAPHAWAAVAVANLSAMTVFLWHQTAMLAVTGLTLRTAGPLPGLHTLPDTPAWPAARLLWLPLFAAALAACWALFHRAETGRKRSVTG</sequence>
<dbReference type="EMBL" id="JAUSUZ010000001">
    <property type="protein sequence ID" value="MDQ0371273.1"/>
    <property type="molecule type" value="Genomic_DNA"/>
</dbReference>
<evidence type="ECO:0000313" key="4">
    <source>
        <dbReference type="Proteomes" id="UP001240236"/>
    </source>
</evidence>
<keyword evidence="4" id="KW-1185">Reference proteome</keyword>
<protein>
    <submittedName>
        <fullName evidence="3">Peptidoglycan/LPS O-acetylase OafA/YrhL</fullName>
    </submittedName>
</protein>
<feature type="transmembrane region" description="Helical" evidence="1">
    <location>
        <begin position="209"/>
        <end position="228"/>
    </location>
</feature>
<evidence type="ECO:0000256" key="1">
    <source>
        <dbReference type="SAM" id="Phobius"/>
    </source>
</evidence>